<keyword evidence="1" id="KW-0812">Transmembrane</keyword>
<organism evidence="2 3">
    <name type="scientific">Fulvivirga kasyanovii</name>
    <dbReference type="NCBI Taxonomy" id="396812"/>
    <lineage>
        <taxon>Bacteria</taxon>
        <taxon>Pseudomonadati</taxon>
        <taxon>Bacteroidota</taxon>
        <taxon>Cytophagia</taxon>
        <taxon>Cytophagales</taxon>
        <taxon>Fulvivirgaceae</taxon>
        <taxon>Fulvivirga</taxon>
    </lineage>
</organism>
<comment type="caution">
    <text evidence="2">The sequence shown here is derived from an EMBL/GenBank/DDBJ whole genome shotgun (WGS) entry which is preliminary data.</text>
</comment>
<evidence type="ECO:0000256" key="1">
    <source>
        <dbReference type="SAM" id="Phobius"/>
    </source>
</evidence>
<feature type="transmembrane region" description="Helical" evidence="1">
    <location>
        <begin position="80"/>
        <end position="99"/>
    </location>
</feature>
<proteinExistence type="predicted"/>
<sequence>MSYQKNTPGNRFTQWTEALDYNRLLVMAVIIFIHTCVIIPPTLLVLLHTQAGDWPYLVVTVFSFAILVSNLSVMPAKVTVPIFALSTVAHIGIVFFYLLY</sequence>
<gene>
    <name evidence="2" type="ORF">E1163_23020</name>
</gene>
<keyword evidence="1" id="KW-0472">Membrane</keyword>
<reference evidence="2 3" key="1">
    <citation type="submission" date="2019-02" db="EMBL/GenBank/DDBJ databases">
        <authorList>
            <person name="Goldberg S.R."/>
            <person name="Haltli B.A."/>
            <person name="Correa H."/>
            <person name="Russell K.G."/>
        </authorList>
    </citation>
    <scope>NUCLEOTIDE SEQUENCE [LARGE SCALE GENOMIC DNA]</scope>
    <source>
        <strain evidence="2 3">JCM 16186</strain>
    </source>
</reference>
<name>A0ABW9RUE1_9BACT</name>
<dbReference type="EMBL" id="SMLW01000644">
    <property type="protein sequence ID" value="MTI27847.1"/>
    <property type="molecule type" value="Genomic_DNA"/>
</dbReference>
<feature type="transmembrane region" description="Helical" evidence="1">
    <location>
        <begin position="24"/>
        <end position="47"/>
    </location>
</feature>
<accession>A0ABW9RUE1</accession>
<feature type="transmembrane region" description="Helical" evidence="1">
    <location>
        <begin position="54"/>
        <end position="74"/>
    </location>
</feature>
<dbReference type="RefSeq" id="WP_155174844.1">
    <property type="nucleotide sequence ID" value="NZ_BAAAFL010000055.1"/>
</dbReference>
<evidence type="ECO:0000313" key="3">
    <source>
        <dbReference type="Proteomes" id="UP000798808"/>
    </source>
</evidence>
<evidence type="ECO:0000313" key="2">
    <source>
        <dbReference type="EMBL" id="MTI27847.1"/>
    </source>
</evidence>
<keyword evidence="1" id="KW-1133">Transmembrane helix</keyword>
<protein>
    <submittedName>
        <fullName evidence="2">Uncharacterized protein</fullName>
    </submittedName>
</protein>
<dbReference type="Proteomes" id="UP000798808">
    <property type="component" value="Unassembled WGS sequence"/>
</dbReference>
<keyword evidence="3" id="KW-1185">Reference proteome</keyword>